<evidence type="ECO:0000313" key="1">
    <source>
        <dbReference type="EMBL" id="KAJ7950747.1"/>
    </source>
</evidence>
<sequence>MMELRPEVFPLLKKKSRGVRLISRTKEMSFLLCRPELQLVLPLWPLISLDGLLRRLIILIWGNGVVW</sequence>
<keyword evidence="2" id="KW-1185">Reference proteome</keyword>
<dbReference type="EMBL" id="JARAOO010000011">
    <property type="protein sequence ID" value="KAJ7950747.1"/>
    <property type="molecule type" value="Genomic_DNA"/>
</dbReference>
<organism evidence="1 2">
    <name type="scientific">Quillaja saponaria</name>
    <name type="common">Soap bark tree</name>
    <dbReference type="NCBI Taxonomy" id="32244"/>
    <lineage>
        <taxon>Eukaryota</taxon>
        <taxon>Viridiplantae</taxon>
        <taxon>Streptophyta</taxon>
        <taxon>Embryophyta</taxon>
        <taxon>Tracheophyta</taxon>
        <taxon>Spermatophyta</taxon>
        <taxon>Magnoliopsida</taxon>
        <taxon>eudicotyledons</taxon>
        <taxon>Gunneridae</taxon>
        <taxon>Pentapetalae</taxon>
        <taxon>rosids</taxon>
        <taxon>fabids</taxon>
        <taxon>Fabales</taxon>
        <taxon>Quillajaceae</taxon>
        <taxon>Quillaja</taxon>
    </lineage>
</organism>
<evidence type="ECO:0000313" key="2">
    <source>
        <dbReference type="Proteomes" id="UP001163823"/>
    </source>
</evidence>
<dbReference type="KEGG" id="qsa:O6P43_026899"/>
<reference evidence="1" key="1">
    <citation type="journal article" date="2023" name="Science">
        <title>Elucidation of the pathway for biosynthesis of saponin adjuvants from the soapbark tree.</title>
        <authorList>
            <person name="Reed J."/>
            <person name="Orme A."/>
            <person name="El-Demerdash A."/>
            <person name="Owen C."/>
            <person name="Martin L.B.B."/>
            <person name="Misra R.C."/>
            <person name="Kikuchi S."/>
            <person name="Rejzek M."/>
            <person name="Martin A.C."/>
            <person name="Harkess A."/>
            <person name="Leebens-Mack J."/>
            <person name="Louveau T."/>
            <person name="Stephenson M.J."/>
            <person name="Osbourn A."/>
        </authorList>
    </citation>
    <scope>NUCLEOTIDE SEQUENCE</scope>
    <source>
        <strain evidence="1">S10</strain>
    </source>
</reference>
<comment type="caution">
    <text evidence="1">The sequence shown here is derived from an EMBL/GenBank/DDBJ whole genome shotgun (WGS) entry which is preliminary data.</text>
</comment>
<gene>
    <name evidence="1" type="ORF">O6P43_026899</name>
</gene>
<dbReference type="Proteomes" id="UP001163823">
    <property type="component" value="Chromosome 11"/>
</dbReference>
<dbReference type="AlphaFoldDB" id="A0AAD7L3M7"/>
<name>A0AAD7L3M7_QUISA</name>
<protein>
    <submittedName>
        <fullName evidence="1">Uncharacterized protein</fullName>
    </submittedName>
</protein>
<proteinExistence type="predicted"/>
<accession>A0AAD7L3M7</accession>